<reference evidence="1 2" key="1">
    <citation type="submission" date="2019-02" db="EMBL/GenBank/DDBJ databases">
        <title>Genomic data mining of an Antarctic deep-sea actinobacterium, Janibacterlimosus P3-3-X1.</title>
        <authorList>
            <person name="Liao L."/>
            <person name="Chen B."/>
        </authorList>
    </citation>
    <scope>NUCLEOTIDE SEQUENCE [LARGE SCALE GENOMIC DNA]</scope>
    <source>
        <strain evidence="1 2">P3-3-X1</strain>
    </source>
</reference>
<dbReference type="OrthoDB" id="3638028at2"/>
<dbReference type="Gene3D" id="1.10.510.10">
    <property type="entry name" value="Transferase(Phosphotransferase) domain 1"/>
    <property type="match status" value="1"/>
</dbReference>
<dbReference type="GO" id="GO:0016773">
    <property type="term" value="F:phosphotransferase activity, alcohol group as acceptor"/>
    <property type="evidence" value="ECO:0007669"/>
    <property type="project" value="InterPro"/>
</dbReference>
<keyword evidence="2" id="KW-1185">Reference proteome</keyword>
<dbReference type="AlphaFoldDB" id="A0A4P6MWX8"/>
<accession>A0A4P6MWX8</accession>
<dbReference type="GO" id="GO:0016301">
    <property type="term" value="F:kinase activity"/>
    <property type="evidence" value="ECO:0007669"/>
    <property type="project" value="UniProtKB-KW"/>
</dbReference>
<dbReference type="SUPFAM" id="SSF56112">
    <property type="entry name" value="Protein kinase-like (PK-like)"/>
    <property type="match status" value="1"/>
</dbReference>
<dbReference type="STRING" id="1216970.GCA_001570985_02699"/>
<sequence length="299" mass="32039">MRVEDAAALVPAGFVARLSSLPAEGGPAGSDWVAALPHLLVDVLEAWELTVDGEAMTGQCALVLPVRGPEGSAALKLGWPHHEADGEHLALRAWDGRGAVRLLRADPRRSVLLLERLTTQDLTDQWDEESVAVVAGLYADLHVTPLPQVPALVPWVEEILARPAVAGLPRRFVEQARGSLRSLGSLGGERLLHGDLHYGNVLSDGTDWVAIDPKPVTGHPAWEVAPLLTNRVEEMGTGASLRWSVRRRVEVVCDVAGLDDEAVRSVSALREVVNAVWATEDGDAERVSQAIALIKALGD</sequence>
<evidence type="ECO:0000313" key="1">
    <source>
        <dbReference type="EMBL" id="QBF46437.1"/>
    </source>
</evidence>
<protein>
    <submittedName>
        <fullName evidence="1">Kinase</fullName>
    </submittedName>
</protein>
<evidence type="ECO:0000313" key="2">
    <source>
        <dbReference type="Proteomes" id="UP000290408"/>
    </source>
</evidence>
<proteinExistence type="predicted"/>
<keyword evidence="1" id="KW-0808">Transferase</keyword>
<name>A0A4P6MWX8_9MICO</name>
<organism evidence="1 2">
    <name type="scientific">Janibacter limosus</name>
    <dbReference type="NCBI Taxonomy" id="53458"/>
    <lineage>
        <taxon>Bacteria</taxon>
        <taxon>Bacillati</taxon>
        <taxon>Actinomycetota</taxon>
        <taxon>Actinomycetes</taxon>
        <taxon>Micrococcales</taxon>
        <taxon>Intrasporangiaceae</taxon>
        <taxon>Janibacter</taxon>
    </lineage>
</organism>
<gene>
    <name evidence="1" type="ORF">EXU32_09340</name>
</gene>
<dbReference type="RefSeq" id="WP_130629658.1">
    <property type="nucleotide sequence ID" value="NZ_CP036164.1"/>
</dbReference>
<dbReference type="GO" id="GO:0019748">
    <property type="term" value="P:secondary metabolic process"/>
    <property type="evidence" value="ECO:0007669"/>
    <property type="project" value="InterPro"/>
</dbReference>
<dbReference type="KEGG" id="jli:EXU32_09340"/>
<dbReference type="InterPro" id="IPR011009">
    <property type="entry name" value="Kinase-like_dom_sf"/>
</dbReference>
<dbReference type="Proteomes" id="UP000290408">
    <property type="component" value="Chromosome"/>
</dbReference>
<keyword evidence="1" id="KW-0418">Kinase</keyword>
<dbReference type="Pfam" id="PF04655">
    <property type="entry name" value="APH_6_hur"/>
    <property type="match status" value="1"/>
</dbReference>
<dbReference type="InterPro" id="IPR006748">
    <property type="entry name" value="NH2Glyco/OHUrea_AB-resist_kin"/>
</dbReference>
<dbReference type="EMBL" id="CP036164">
    <property type="protein sequence ID" value="QBF46437.1"/>
    <property type="molecule type" value="Genomic_DNA"/>
</dbReference>